<dbReference type="EMBL" id="OE840177">
    <property type="protein sequence ID" value="CAD7589741.1"/>
    <property type="molecule type" value="Genomic_DNA"/>
</dbReference>
<organism evidence="2">
    <name type="scientific">Timema genevievae</name>
    <name type="common">Walking stick</name>
    <dbReference type="NCBI Taxonomy" id="629358"/>
    <lineage>
        <taxon>Eukaryota</taxon>
        <taxon>Metazoa</taxon>
        <taxon>Ecdysozoa</taxon>
        <taxon>Arthropoda</taxon>
        <taxon>Hexapoda</taxon>
        <taxon>Insecta</taxon>
        <taxon>Pterygota</taxon>
        <taxon>Neoptera</taxon>
        <taxon>Polyneoptera</taxon>
        <taxon>Phasmatodea</taxon>
        <taxon>Timematodea</taxon>
        <taxon>Timematoidea</taxon>
        <taxon>Timematidae</taxon>
        <taxon>Timema</taxon>
    </lineage>
</organism>
<feature type="region of interest" description="Disordered" evidence="1">
    <location>
        <begin position="71"/>
        <end position="98"/>
    </location>
</feature>
<sequence>MFFCSGTVVVTRTAVSLASCRPHRPHTTMVRRPITMDHPHHIITDHPHRPTTMDHRHLTLNHPHHILDRRTTTGLQDHRTTTGLQDHRTITGPQDHRTITGPQILTGSKLMCLNIGRTLFKAQSLDDRCLCNTKSCFFPQVTIILTPSDVSMASATPPATSHKMTSILPVRTGACRSILYQLMSCIECELLGKVSVSQAPESFLVS</sequence>
<evidence type="ECO:0000313" key="2">
    <source>
        <dbReference type="EMBL" id="CAD7589741.1"/>
    </source>
</evidence>
<name>A0A7R9PJU3_TIMGE</name>
<gene>
    <name evidence="2" type="ORF">TGEB3V08_LOCUS3660</name>
</gene>
<proteinExistence type="predicted"/>
<reference evidence="2" key="1">
    <citation type="submission" date="2020-11" db="EMBL/GenBank/DDBJ databases">
        <authorList>
            <person name="Tran Van P."/>
        </authorList>
    </citation>
    <scope>NUCLEOTIDE SEQUENCE</scope>
</reference>
<dbReference type="AlphaFoldDB" id="A0A7R9PJU3"/>
<accession>A0A7R9PJU3</accession>
<evidence type="ECO:0000256" key="1">
    <source>
        <dbReference type="SAM" id="MobiDB-lite"/>
    </source>
</evidence>
<protein>
    <submittedName>
        <fullName evidence="2">Uncharacterized protein</fullName>
    </submittedName>
</protein>